<sequence>MDRLHVLLGHRSRHPGWKRFKVTITMGLWLLPIYDDGLNTENSSENPDRATFIGSGEKQRSGRSAGNALASADC</sequence>
<keyword evidence="3" id="KW-1185">Reference proteome</keyword>
<evidence type="ECO:0000313" key="3">
    <source>
        <dbReference type="Proteomes" id="UP001303046"/>
    </source>
</evidence>
<reference evidence="2 3" key="1">
    <citation type="submission" date="2023-08" db="EMBL/GenBank/DDBJ databases">
        <title>A Necator americanus chromosomal reference genome.</title>
        <authorList>
            <person name="Ilik V."/>
            <person name="Petrzelkova K.J."/>
            <person name="Pardy F."/>
            <person name="Fuh T."/>
            <person name="Niatou-Singa F.S."/>
            <person name="Gouil Q."/>
            <person name="Baker L."/>
            <person name="Ritchie M.E."/>
            <person name="Jex A.R."/>
            <person name="Gazzola D."/>
            <person name="Li H."/>
            <person name="Toshio Fujiwara R."/>
            <person name="Zhan B."/>
            <person name="Aroian R.V."/>
            <person name="Pafco B."/>
            <person name="Schwarz E.M."/>
        </authorList>
    </citation>
    <scope>NUCLEOTIDE SEQUENCE [LARGE SCALE GENOMIC DNA]</scope>
    <source>
        <strain evidence="2 3">Aroian</strain>
        <tissue evidence="2">Whole animal</tissue>
    </source>
</reference>
<gene>
    <name evidence="2" type="primary">Necator_chrII.g5706</name>
    <name evidence="2" type="ORF">RB195_017913</name>
</gene>
<dbReference type="EMBL" id="JAVFWL010000002">
    <property type="protein sequence ID" value="KAK6734412.1"/>
    <property type="molecule type" value="Genomic_DNA"/>
</dbReference>
<organism evidence="2 3">
    <name type="scientific">Necator americanus</name>
    <name type="common">Human hookworm</name>
    <dbReference type="NCBI Taxonomy" id="51031"/>
    <lineage>
        <taxon>Eukaryota</taxon>
        <taxon>Metazoa</taxon>
        <taxon>Ecdysozoa</taxon>
        <taxon>Nematoda</taxon>
        <taxon>Chromadorea</taxon>
        <taxon>Rhabditida</taxon>
        <taxon>Rhabditina</taxon>
        <taxon>Rhabditomorpha</taxon>
        <taxon>Strongyloidea</taxon>
        <taxon>Ancylostomatidae</taxon>
        <taxon>Bunostominae</taxon>
        <taxon>Necator</taxon>
    </lineage>
</organism>
<feature type="region of interest" description="Disordered" evidence="1">
    <location>
        <begin position="40"/>
        <end position="74"/>
    </location>
</feature>
<comment type="caution">
    <text evidence="2">The sequence shown here is derived from an EMBL/GenBank/DDBJ whole genome shotgun (WGS) entry which is preliminary data.</text>
</comment>
<accession>A0ABR1C9L5</accession>
<evidence type="ECO:0000313" key="2">
    <source>
        <dbReference type="EMBL" id="KAK6734412.1"/>
    </source>
</evidence>
<name>A0ABR1C9L5_NECAM</name>
<evidence type="ECO:0000256" key="1">
    <source>
        <dbReference type="SAM" id="MobiDB-lite"/>
    </source>
</evidence>
<protein>
    <submittedName>
        <fullName evidence="2">Uncharacterized protein</fullName>
    </submittedName>
</protein>
<proteinExistence type="predicted"/>
<dbReference type="Proteomes" id="UP001303046">
    <property type="component" value="Unassembled WGS sequence"/>
</dbReference>